<name>A0A1G2M5B2_9BACT</name>
<dbReference type="Gene3D" id="3.40.960.10">
    <property type="entry name" value="VSR Endonuclease"/>
    <property type="match status" value="1"/>
</dbReference>
<evidence type="ECO:0000313" key="2">
    <source>
        <dbReference type="EMBL" id="OHA18221.1"/>
    </source>
</evidence>
<dbReference type="STRING" id="1802301.A2664_02000"/>
<dbReference type="EMBL" id="MHRF01000007">
    <property type="protein sequence ID" value="OHA18221.1"/>
    <property type="molecule type" value="Genomic_DNA"/>
</dbReference>
<dbReference type="InterPro" id="IPR024402">
    <property type="entry name" value="DUF2726"/>
</dbReference>
<accession>A0A1G2M5B2</accession>
<reference evidence="2 3" key="1">
    <citation type="journal article" date="2016" name="Nat. Commun.">
        <title>Thousands of microbial genomes shed light on interconnected biogeochemical processes in an aquifer system.</title>
        <authorList>
            <person name="Anantharaman K."/>
            <person name="Brown C.T."/>
            <person name="Hug L.A."/>
            <person name="Sharon I."/>
            <person name="Castelle C.J."/>
            <person name="Probst A.J."/>
            <person name="Thomas B.C."/>
            <person name="Singh A."/>
            <person name="Wilkins M.J."/>
            <person name="Karaoz U."/>
            <person name="Brodie E.L."/>
            <person name="Williams K.H."/>
            <person name="Hubbard S.S."/>
            <person name="Banfield J.F."/>
        </authorList>
    </citation>
    <scope>NUCLEOTIDE SEQUENCE [LARGE SCALE GENOMIC DNA]</scope>
</reference>
<dbReference type="Proteomes" id="UP000178873">
    <property type="component" value="Unassembled WGS sequence"/>
</dbReference>
<gene>
    <name evidence="2" type="ORF">A2664_02000</name>
</gene>
<comment type="caution">
    <text evidence="2">The sequence shown here is derived from an EMBL/GenBank/DDBJ whole genome shotgun (WGS) entry which is preliminary data.</text>
</comment>
<dbReference type="AlphaFoldDB" id="A0A1G2M5B2"/>
<dbReference type="Pfam" id="PF10881">
    <property type="entry name" value="DUF2726"/>
    <property type="match status" value="1"/>
</dbReference>
<evidence type="ECO:0000313" key="3">
    <source>
        <dbReference type="Proteomes" id="UP000178873"/>
    </source>
</evidence>
<sequence>MNIYILVGIIIAVAIVLAILKAVVEGDSDEHEKPKYRYARKQFFLTRAEHEFYDVLIAAVGDKYYVFAQVHLPTILDNKVKGQDWRAALAHINRKSVDFVLCDKTYISPKLAIELDDKSHERPDRQERDKEVERILADAGVQLLRIENKGHFDPAELAQRINEYEQRNQVTSTDRQ</sequence>
<dbReference type="PIRSF" id="PIRSF028063">
    <property type="entry name" value="UCP028063"/>
    <property type="match status" value="1"/>
</dbReference>
<protein>
    <recommendedName>
        <fullName evidence="1">DUF2726 domain-containing protein</fullName>
    </recommendedName>
</protein>
<dbReference type="InterPro" id="IPR014538">
    <property type="entry name" value="UCP028063_topo_Znf"/>
</dbReference>
<proteinExistence type="predicted"/>
<feature type="domain" description="DUF2726" evidence="1">
    <location>
        <begin position="44"/>
        <end position="162"/>
    </location>
</feature>
<evidence type="ECO:0000259" key="1">
    <source>
        <dbReference type="Pfam" id="PF10881"/>
    </source>
</evidence>
<organism evidence="2 3">
    <name type="scientific">Candidatus Taylorbacteria bacterium RIFCSPHIGHO2_01_FULL_46_22b</name>
    <dbReference type="NCBI Taxonomy" id="1802301"/>
    <lineage>
        <taxon>Bacteria</taxon>
        <taxon>Candidatus Tayloriibacteriota</taxon>
    </lineage>
</organism>